<name>A0A2R4BJA1_THAAR</name>
<dbReference type="OrthoDB" id="9132716at2"/>
<organism evidence="1 2">
    <name type="scientific">Thauera aromatica K172</name>
    <dbReference type="NCBI Taxonomy" id="44139"/>
    <lineage>
        <taxon>Bacteria</taxon>
        <taxon>Pseudomonadati</taxon>
        <taxon>Pseudomonadota</taxon>
        <taxon>Betaproteobacteria</taxon>
        <taxon>Rhodocyclales</taxon>
        <taxon>Zoogloeaceae</taxon>
        <taxon>Thauera</taxon>
    </lineage>
</organism>
<accession>A0A2R4BJA1</accession>
<evidence type="ECO:0000313" key="2">
    <source>
        <dbReference type="Proteomes" id="UP000241885"/>
    </source>
</evidence>
<sequence length="295" mass="32757">MRRPGIFLEVARMRAPGVEYKILVQGQTHFRCERLHAEISTGECARRWQGATLRKHERLVSCQRCPIGAIHAQPESPPVAQNGTTPAPAPVKSSLCIRCGRPATRLIWGELCPSCSNREVEWRRGANGRGTAPILYKPIRLWRVGVVDRDGRVGWQKFSGQNFGEALARAVRAGYRLQGDRPGEPTWNAGAGRFEYRDDAGRVLLELEVDGRIEFVAVDHLRVGEVPASVTMPQMLVTPEEAAELLPVWLSDEELDQVGTDWRQVDLGCRSCRAGVLHARRRGGALECRCSAACC</sequence>
<proteinExistence type="predicted"/>
<gene>
    <name evidence="1" type="ORF">Tharo_0429</name>
</gene>
<protein>
    <submittedName>
        <fullName evidence="1">Uncharacterized protein</fullName>
    </submittedName>
</protein>
<dbReference type="KEGG" id="tak:Tharo_0429"/>
<keyword evidence="2" id="KW-1185">Reference proteome</keyword>
<reference evidence="1 2" key="1">
    <citation type="submission" date="2018-03" db="EMBL/GenBank/DDBJ databases">
        <title>Complete genome sequence of Thauera aromatica, a model organism for studying aromatic compound degradation under denitrifying conditions.</title>
        <authorList>
            <person name="Lo H.-Y."/>
            <person name="Goris T."/>
            <person name="Boll M."/>
            <person name="Mueller J.A."/>
        </authorList>
    </citation>
    <scope>NUCLEOTIDE SEQUENCE [LARGE SCALE GENOMIC DNA]</scope>
    <source>
        <strain evidence="1 2">K172</strain>
    </source>
</reference>
<dbReference type="AlphaFoldDB" id="A0A2R4BJA1"/>
<dbReference type="Proteomes" id="UP000241885">
    <property type="component" value="Chromosome"/>
</dbReference>
<dbReference type="EMBL" id="CP028339">
    <property type="protein sequence ID" value="AVR87379.1"/>
    <property type="molecule type" value="Genomic_DNA"/>
</dbReference>
<evidence type="ECO:0000313" key="1">
    <source>
        <dbReference type="EMBL" id="AVR87379.1"/>
    </source>
</evidence>
<dbReference type="RefSeq" id="WP_159051651.1">
    <property type="nucleotide sequence ID" value="NZ_CP028339.1"/>
</dbReference>